<sequence length="37" mass="4460">MKASKKNFQIFLYLLIGYEIKITESFISYQEKNQTEI</sequence>
<protein>
    <submittedName>
        <fullName evidence="1">Uncharacterized protein</fullName>
    </submittedName>
</protein>
<proteinExistence type="predicted"/>
<evidence type="ECO:0000313" key="2">
    <source>
        <dbReference type="Proteomes" id="UP000248536"/>
    </source>
</evidence>
<dbReference type="Proteomes" id="UP000248536">
    <property type="component" value="Chromosome"/>
</dbReference>
<reference evidence="1 2" key="1">
    <citation type="submission" date="2018-06" db="EMBL/GenBank/DDBJ databases">
        <title>Spongiibacterium sp. HME9304 Genome sequencing and assembly.</title>
        <authorList>
            <person name="Kang H."/>
            <person name="Kim H."/>
            <person name="Joh K."/>
        </authorList>
    </citation>
    <scope>NUCLEOTIDE SEQUENCE [LARGE SCALE GENOMIC DNA]</scope>
    <source>
        <strain evidence="1 2">HME9304</strain>
    </source>
</reference>
<name>A0A2Z4LQ46_9FLAO</name>
<evidence type="ECO:0000313" key="1">
    <source>
        <dbReference type="EMBL" id="AWX43926.1"/>
    </source>
</evidence>
<gene>
    <name evidence="1" type="ORF">HME9304_00924</name>
</gene>
<accession>A0A2Z4LQ46</accession>
<organism evidence="1 2">
    <name type="scientific">Flagellimonas maritima</name>
    <dbReference type="NCBI Taxonomy" id="1383885"/>
    <lineage>
        <taxon>Bacteria</taxon>
        <taxon>Pseudomonadati</taxon>
        <taxon>Bacteroidota</taxon>
        <taxon>Flavobacteriia</taxon>
        <taxon>Flavobacteriales</taxon>
        <taxon>Flavobacteriaceae</taxon>
        <taxon>Flagellimonas</taxon>
    </lineage>
</organism>
<keyword evidence="2" id="KW-1185">Reference proteome</keyword>
<dbReference type="AlphaFoldDB" id="A0A2Z4LQ46"/>
<dbReference type="KEGG" id="spon:HME9304_00924"/>
<dbReference type="EMBL" id="CP030104">
    <property type="protein sequence ID" value="AWX43926.1"/>
    <property type="molecule type" value="Genomic_DNA"/>
</dbReference>